<protein>
    <submittedName>
        <fullName evidence="2">GT2 family glycosyltransferase</fullName>
    </submittedName>
</protein>
<name>A0A853C5A4_9ACTN</name>
<dbReference type="Pfam" id="PF13641">
    <property type="entry name" value="Glyco_tranf_2_3"/>
    <property type="match status" value="1"/>
</dbReference>
<dbReference type="RefSeq" id="WP_179668722.1">
    <property type="nucleotide sequence ID" value="NZ_JACCFP010000001.1"/>
</dbReference>
<feature type="transmembrane region" description="Helical" evidence="1">
    <location>
        <begin position="927"/>
        <end position="948"/>
    </location>
</feature>
<reference evidence="2 3" key="1">
    <citation type="submission" date="2020-07" db="EMBL/GenBank/DDBJ databases">
        <title>Sequencing the genomes of 1000 actinobacteria strains.</title>
        <authorList>
            <person name="Klenk H.-P."/>
        </authorList>
    </citation>
    <scope>NUCLEOTIDE SEQUENCE [LARGE SCALE GENOMIC DNA]</scope>
    <source>
        <strain evidence="2 3">DSM 103833</strain>
    </source>
</reference>
<feature type="transmembrane region" description="Helical" evidence="1">
    <location>
        <begin position="564"/>
        <end position="580"/>
    </location>
</feature>
<proteinExistence type="predicted"/>
<feature type="transmembrane region" description="Helical" evidence="1">
    <location>
        <begin position="692"/>
        <end position="713"/>
    </location>
</feature>
<keyword evidence="2" id="KW-0808">Transferase</keyword>
<organism evidence="2 3">
    <name type="scientific">Nocardioides thalensis</name>
    <dbReference type="NCBI Taxonomy" id="1914755"/>
    <lineage>
        <taxon>Bacteria</taxon>
        <taxon>Bacillati</taxon>
        <taxon>Actinomycetota</taxon>
        <taxon>Actinomycetes</taxon>
        <taxon>Propionibacteriales</taxon>
        <taxon>Nocardioidaceae</taxon>
        <taxon>Nocardioides</taxon>
    </lineage>
</organism>
<keyword evidence="1" id="KW-1133">Transmembrane helix</keyword>
<keyword evidence="3" id="KW-1185">Reference proteome</keyword>
<dbReference type="PANTHER" id="PTHR43685:SF3">
    <property type="entry name" value="SLR2126 PROTEIN"/>
    <property type="match status" value="1"/>
</dbReference>
<evidence type="ECO:0000313" key="3">
    <source>
        <dbReference type="Proteomes" id="UP000530424"/>
    </source>
</evidence>
<feature type="transmembrane region" description="Helical" evidence="1">
    <location>
        <begin position="668"/>
        <end position="685"/>
    </location>
</feature>
<evidence type="ECO:0000313" key="2">
    <source>
        <dbReference type="EMBL" id="NYJ02341.1"/>
    </source>
</evidence>
<comment type="caution">
    <text evidence="2">The sequence shown here is derived from an EMBL/GenBank/DDBJ whole genome shotgun (WGS) entry which is preliminary data.</text>
</comment>
<feature type="transmembrane region" description="Helical" evidence="1">
    <location>
        <begin position="725"/>
        <end position="749"/>
    </location>
</feature>
<dbReference type="SUPFAM" id="SSF53448">
    <property type="entry name" value="Nucleotide-diphospho-sugar transferases"/>
    <property type="match status" value="1"/>
</dbReference>
<feature type="transmembrane region" description="Helical" evidence="1">
    <location>
        <begin position="459"/>
        <end position="489"/>
    </location>
</feature>
<feature type="transmembrane region" description="Helical" evidence="1">
    <location>
        <begin position="586"/>
        <end position="605"/>
    </location>
</feature>
<feature type="transmembrane region" description="Helical" evidence="1">
    <location>
        <begin position="510"/>
        <end position="528"/>
    </location>
</feature>
<feature type="transmembrane region" description="Helical" evidence="1">
    <location>
        <begin position="761"/>
        <end position="782"/>
    </location>
</feature>
<dbReference type="InterPro" id="IPR029044">
    <property type="entry name" value="Nucleotide-diphossugar_trans"/>
</dbReference>
<feature type="transmembrane region" description="Helical" evidence="1">
    <location>
        <begin position="610"/>
        <end position="630"/>
    </location>
</feature>
<dbReference type="PANTHER" id="PTHR43685">
    <property type="entry name" value="GLYCOSYLTRANSFERASE"/>
    <property type="match status" value="1"/>
</dbReference>
<evidence type="ECO:0000256" key="1">
    <source>
        <dbReference type="SAM" id="Phobius"/>
    </source>
</evidence>
<sequence>MSGVVVVLVSHDGATWLPTVLEGITGQATPVDAVVAVDTNSLDGSADLIESTLAPHVPSTVVRASGSTSFPQAVDIALESIEREGLEPEWVWLLHDDSTPDPEALSHLLAVAAERPEAEILGPKLREWPSLRRLLELGVTISGTGRRETGLERGEYDQGQHDEVREVFAVNSAGMLVRTQTLRELGGFDEHLPMFGNDLDLGWRAAATGRTTLVAPAAVVFHAEAAHRGVRRTALTGRHTHYQERRAALYTLLANGRAGWLPLQVLRLIGGTLLRIIGFLVVRSPGEALDDLAALLSVLGRPGQVLEARRERARLYGAAGGVDRDRVRRLLAPWWLPYRHGLDFFSDLVAAATNQAADVAERRRIAAAERDPNPPAARHRDEEEEFEENGWLVRFLTDPVAVALAFGAVALVIGARGAFGDVAGGALSPAPGGSGDWWRLHLESHHPIGFGSDVPAPAYVLPLALIGTLLGPVTTMSVLMVVSAPLALWGAWRFLRVVGRLMTRYGAPRWLLLWGATTYALVPLVAGAFEGGRWGIVVATALLPWLAHAALGFADPEPARRWRAAWRVGLLLTLLTAVAPGTWWLFLFLGVVVIGAAALVVRAAVADRSVWGPPALALAVPLLLLLPWWLPALVEGAGAGLLLDVGRWPTEPTEGLDLLLGRLGDLGAPWWFGVVTPVLALAALIPRATRIGVVVCWLVAAAAALVAVPLGLVEVDLTGVAGQQLGVGPVLLVLHGAWVTAVVIAGVNLTDAVLSKAAQAGVVVAGLAAALAPLAGLVWFAVSGGDELQDEPETGIPVYMAQEAETGPEHGILVVRGSVADGLRYEVVRDDGPTVGEDEIAALTDEDGAVTELVRGLASAPSADAVDELRSRGIAYVVLPAPADGGVAARLDATGGLVRASAEDRATRAWELTERPQADSVAGETSWLRVALLAVQLVAVPVVVVLALPTIRRRRA</sequence>
<accession>A0A853C5A4</accession>
<dbReference type="InterPro" id="IPR050834">
    <property type="entry name" value="Glycosyltransf_2"/>
</dbReference>
<keyword evidence="1" id="KW-0812">Transmembrane</keyword>
<dbReference type="GO" id="GO:0016740">
    <property type="term" value="F:transferase activity"/>
    <property type="evidence" value="ECO:0007669"/>
    <property type="project" value="UniProtKB-KW"/>
</dbReference>
<dbReference type="EMBL" id="JACCFP010000001">
    <property type="protein sequence ID" value="NYJ02341.1"/>
    <property type="molecule type" value="Genomic_DNA"/>
</dbReference>
<dbReference type="AlphaFoldDB" id="A0A853C5A4"/>
<dbReference type="Gene3D" id="3.90.550.10">
    <property type="entry name" value="Spore Coat Polysaccharide Biosynthesis Protein SpsA, Chain A"/>
    <property type="match status" value="1"/>
</dbReference>
<dbReference type="Proteomes" id="UP000530424">
    <property type="component" value="Unassembled WGS sequence"/>
</dbReference>
<feature type="transmembrane region" description="Helical" evidence="1">
    <location>
        <begin position="534"/>
        <end position="552"/>
    </location>
</feature>
<gene>
    <name evidence="2" type="ORF">HNR19_003039</name>
</gene>
<keyword evidence="1" id="KW-0472">Membrane</keyword>